<dbReference type="Proteomes" id="UP000447355">
    <property type="component" value="Unassembled WGS sequence"/>
</dbReference>
<dbReference type="RefSeq" id="WP_161086151.1">
    <property type="nucleotide sequence ID" value="NZ_WWCX01000065.1"/>
</dbReference>
<evidence type="ECO:0008006" key="3">
    <source>
        <dbReference type="Google" id="ProtNLM"/>
    </source>
</evidence>
<sequence length="288" mass="30750">MRGFVAHEISHLLQPASWDDKWKDDRAMISEGGAEFLRWRTSAALGWRDHEALKGELEKAVNGCVVAANRKSWRQVADRQWGSTPYACGMAFHALGLASRANDKPATLMLRDYYGMAQRSGKGDFAQALECGTAVGCQPRWLSRVTGDEPLANVMAAYARTPAAVFKPAEKWGAATTALVAHALVAQLMRADCGGAVSMYNEPDVARIAGGPSCKALRPGMGVVGAEGRALFSEQAAAQAVINACSANHKATLRLEDGGNVDIACDAATVSLPTELYTVDIDTALKRL</sequence>
<protein>
    <recommendedName>
        <fullName evidence="3">Peptidase M61 catalytic domain-containing protein</fullName>
    </recommendedName>
</protein>
<dbReference type="EMBL" id="WWCX01000065">
    <property type="protein sequence ID" value="MYM97197.1"/>
    <property type="molecule type" value="Genomic_DNA"/>
</dbReference>
<gene>
    <name evidence="1" type="ORF">GTP90_25425</name>
</gene>
<reference evidence="1" key="1">
    <citation type="submission" date="2019-12" db="EMBL/GenBank/DDBJ databases">
        <title>Novel species isolated from a subtropical stream in China.</title>
        <authorList>
            <person name="Lu H."/>
        </authorList>
    </citation>
    <scope>NUCLEOTIDE SEQUENCE [LARGE SCALE GENOMIC DNA]</scope>
    <source>
        <strain evidence="1">FT81W</strain>
    </source>
</reference>
<dbReference type="AlphaFoldDB" id="A0A845GX19"/>
<proteinExistence type="predicted"/>
<organism evidence="1 2">
    <name type="scientific">Duganella vulcania</name>
    <dbReference type="NCBI Taxonomy" id="2692166"/>
    <lineage>
        <taxon>Bacteria</taxon>
        <taxon>Pseudomonadati</taxon>
        <taxon>Pseudomonadota</taxon>
        <taxon>Betaproteobacteria</taxon>
        <taxon>Burkholderiales</taxon>
        <taxon>Oxalobacteraceae</taxon>
        <taxon>Telluria group</taxon>
        <taxon>Duganella</taxon>
    </lineage>
</organism>
<evidence type="ECO:0000313" key="2">
    <source>
        <dbReference type="Proteomes" id="UP000447355"/>
    </source>
</evidence>
<comment type="caution">
    <text evidence="1">The sequence shown here is derived from an EMBL/GenBank/DDBJ whole genome shotgun (WGS) entry which is preliminary data.</text>
</comment>
<name>A0A845GX19_9BURK</name>
<evidence type="ECO:0000313" key="1">
    <source>
        <dbReference type="EMBL" id="MYM97197.1"/>
    </source>
</evidence>
<accession>A0A845GX19</accession>